<dbReference type="Pfam" id="PF06338">
    <property type="entry name" value="ComK"/>
    <property type="match status" value="1"/>
</dbReference>
<sequence>MLIGIVYNIINILTKEKVDMEKYIVNEKTMYIKAYRDGRSVLSEIGEYGRETFIFKKKPLHIIEDSLFFYHASYKARKISTKMIAEIYTKPPIIVQPGTQTYFFPTHSDRSNDMAWINVHYVNRFHAGEHYDTVVEFDDQSQVSFPVTTYTFNTQYLHGIKLEYCVRAKALKQEMYTQETVHFDKCRANLFEMLAMYALLEKKV</sequence>
<dbReference type="EMBL" id="PZJH01000004">
    <property type="protein sequence ID" value="RAK44313.1"/>
    <property type="molecule type" value="Genomic_DNA"/>
</dbReference>
<organism evidence="1 2">
    <name type="scientific">Macrococcus epidermidis</name>
    <dbReference type="NCBI Taxonomy" id="1902580"/>
    <lineage>
        <taxon>Bacteria</taxon>
        <taxon>Bacillati</taxon>
        <taxon>Bacillota</taxon>
        <taxon>Bacilli</taxon>
        <taxon>Bacillales</taxon>
        <taxon>Staphylococcaceae</taxon>
        <taxon>Macrococcus</taxon>
    </lineage>
</organism>
<keyword evidence="2" id="KW-1185">Reference proteome</keyword>
<name>A0A327ZPR2_9STAP</name>
<dbReference type="InterPro" id="IPR010461">
    <property type="entry name" value="ComK"/>
</dbReference>
<dbReference type="AlphaFoldDB" id="A0A327ZPR2"/>
<proteinExistence type="predicted"/>
<gene>
    <name evidence="1" type="ORF">BHU61_09105</name>
</gene>
<accession>A0A327ZPR2</accession>
<dbReference type="GO" id="GO:0030420">
    <property type="term" value="P:establishment of competence for transformation"/>
    <property type="evidence" value="ECO:0007669"/>
    <property type="project" value="InterPro"/>
</dbReference>
<evidence type="ECO:0000313" key="2">
    <source>
        <dbReference type="Proteomes" id="UP000249808"/>
    </source>
</evidence>
<protein>
    <recommendedName>
        <fullName evidence="3">Competence protein ComK</fullName>
    </recommendedName>
</protein>
<comment type="caution">
    <text evidence="1">The sequence shown here is derived from an EMBL/GenBank/DDBJ whole genome shotgun (WGS) entry which is preliminary data.</text>
</comment>
<dbReference type="Proteomes" id="UP000249808">
    <property type="component" value="Unassembled WGS sequence"/>
</dbReference>
<reference evidence="1 2" key="1">
    <citation type="journal article" date="2018" name="Front. Microbiol.">
        <title>Description and Comparative Genomics of Macrococcus caseolyticus subsp. hominis subsp. nov., Macrococcus goetzii sp. nov., Macrococcus epidermidis sp. nov., and Macrococcus bohemicus sp. nov., Novel Macrococci From Human Clinical Material With Virulence Potential and Suspected Uptake of Foreign DNA by Natural Transformation.</title>
        <authorList>
            <person name="Maslanova I."/>
            <person name="Wertheimer Z."/>
            <person name="Sedlacek I."/>
            <person name="Svec P."/>
            <person name="Indrakova A."/>
            <person name="Kovarovic V."/>
            <person name="Schumann P."/>
            <person name="Sproer C."/>
            <person name="Kralova S."/>
            <person name="Sedo O."/>
            <person name="Kristofova L."/>
            <person name="Vrbovska V."/>
            <person name="Fuzik T."/>
            <person name="Petras P."/>
            <person name="Zdrahal Z."/>
            <person name="Ruzickova V."/>
            <person name="Doskar J."/>
            <person name="Pantucek R."/>
        </authorList>
    </citation>
    <scope>NUCLEOTIDE SEQUENCE [LARGE SCALE GENOMIC DNA]</scope>
    <source>
        <strain evidence="1 2">01/688</strain>
    </source>
</reference>
<evidence type="ECO:0008006" key="3">
    <source>
        <dbReference type="Google" id="ProtNLM"/>
    </source>
</evidence>
<evidence type="ECO:0000313" key="1">
    <source>
        <dbReference type="EMBL" id="RAK44313.1"/>
    </source>
</evidence>